<dbReference type="STRING" id="305900.GV64_21040"/>
<dbReference type="AlphaFoldDB" id="A0A081KFF1"/>
<dbReference type="Pfam" id="PF02687">
    <property type="entry name" value="FtsX"/>
    <property type="match status" value="1"/>
</dbReference>
<keyword evidence="2" id="KW-1003">Cell membrane</keyword>
<accession>A0A081KFF1</accession>
<dbReference type="GO" id="GO:0022857">
    <property type="term" value="F:transmembrane transporter activity"/>
    <property type="evidence" value="ECO:0007669"/>
    <property type="project" value="TreeGrafter"/>
</dbReference>
<evidence type="ECO:0000259" key="8">
    <source>
        <dbReference type="Pfam" id="PF02687"/>
    </source>
</evidence>
<evidence type="ECO:0000256" key="5">
    <source>
        <dbReference type="ARBA" id="ARBA00023136"/>
    </source>
</evidence>
<evidence type="ECO:0000256" key="2">
    <source>
        <dbReference type="ARBA" id="ARBA00022475"/>
    </source>
</evidence>
<feature type="transmembrane region" description="Helical" evidence="7">
    <location>
        <begin position="28"/>
        <end position="45"/>
    </location>
</feature>
<dbReference type="Pfam" id="PF12704">
    <property type="entry name" value="MacB_PCD"/>
    <property type="match status" value="1"/>
</dbReference>
<dbReference type="PANTHER" id="PTHR30572:SF4">
    <property type="entry name" value="ABC TRANSPORTER PERMEASE YTRF"/>
    <property type="match status" value="1"/>
</dbReference>
<evidence type="ECO:0000256" key="1">
    <source>
        <dbReference type="ARBA" id="ARBA00004651"/>
    </source>
</evidence>
<evidence type="ECO:0000259" key="9">
    <source>
        <dbReference type="Pfam" id="PF12704"/>
    </source>
</evidence>
<sequence>MVNVNWLSNTKITFHHVMKSMAYRKKNTVAMLAVLSFGFYLFFLFQNIKGQLIENINQYSLKHDLIISMETAHLPLVLFSLFQIGSSPPAISQSHLDELINHPEIEYAIPYAYGETHRGITVIGTSPEGIEQLIQQHTNELERENKLNDHTETVSLRDNPMTAYIGANIAKHLGYKINDQITIADGSEPILEQEYPELFTIAGILPRLNTHQDDVIFVPLDGLITARQRYAGGHATSWLSPDDISYIDIKLRDRMALLAMEQTLTQSAAQRGLNITAAMPAKELGTLYSYLNKAAMSLISMSMVTLGLCLITLFYALTRNIQERKQEILLYRTLGMSQSYINIMAVLEPLLIISGALLLGFVSSDLSSIHASEFFMVKWLMN</sequence>
<protein>
    <submittedName>
        <fullName evidence="10">Uncharacterized protein</fullName>
    </submittedName>
</protein>
<evidence type="ECO:0000256" key="6">
    <source>
        <dbReference type="ARBA" id="ARBA00038076"/>
    </source>
</evidence>
<keyword evidence="4 7" id="KW-1133">Transmembrane helix</keyword>
<keyword evidence="5 7" id="KW-0472">Membrane</keyword>
<keyword evidence="11" id="KW-1185">Reference proteome</keyword>
<dbReference type="InterPro" id="IPR050250">
    <property type="entry name" value="Macrolide_Exporter_MacB"/>
</dbReference>
<dbReference type="RefSeq" id="WP_020581565.1">
    <property type="nucleotide sequence ID" value="NZ_JOJP01000001.1"/>
</dbReference>
<feature type="transmembrane region" description="Helical" evidence="7">
    <location>
        <begin position="339"/>
        <end position="362"/>
    </location>
</feature>
<name>A0A081KFF1_9GAMM</name>
<comment type="similarity">
    <text evidence="6">Belongs to the ABC-4 integral membrane protein family.</text>
</comment>
<dbReference type="GO" id="GO:0005886">
    <property type="term" value="C:plasma membrane"/>
    <property type="evidence" value="ECO:0007669"/>
    <property type="project" value="UniProtKB-SubCell"/>
</dbReference>
<dbReference type="Proteomes" id="UP000027997">
    <property type="component" value="Unassembled WGS sequence"/>
</dbReference>
<organism evidence="10 11">
    <name type="scientific">Endozoicomonas elysicola</name>
    <dbReference type="NCBI Taxonomy" id="305900"/>
    <lineage>
        <taxon>Bacteria</taxon>
        <taxon>Pseudomonadati</taxon>
        <taxon>Pseudomonadota</taxon>
        <taxon>Gammaproteobacteria</taxon>
        <taxon>Oceanospirillales</taxon>
        <taxon>Endozoicomonadaceae</taxon>
        <taxon>Endozoicomonas</taxon>
    </lineage>
</organism>
<proteinExistence type="inferred from homology"/>
<comment type="subcellular location">
    <subcellularLocation>
        <location evidence="1">Cell membrane</location>
        <topology evidence="1">Multi-pass membrane protein</topology>
    </subcellularLocation>
</comment>
<evidence type="ECO:0000313" key="10">
    <source>
        <dbReference type="EMBL" id="KEI72877.1"/>
    </source>
</evidence>
<keyword evidence="3 7" id="KW-0812">Transmembrane</keyword>
<dbReference type="InterPro" id="IPR003838">
    <property type="entry name" value="ABC3_permease_C"/>
</dbReference>
<evidence type="ECO:0000256" key="3">
    <source>
        <dbReference type="ARBA" id="ARBA00022692"/>
    </source>
</evidence>
<dbReference type="PANTHER" id="PTHR30572">
    <property type="entry name" value="MEMBRANE COMPONENT OF TRANSPORTER-RELATED"/>
    <property type="match status" value="1"/>
</dbReference>
<gene>
    <name evidence="10" type="ORF">GV64_21040</name>
</gene>
<feature type="domain" description="ABC3 transporter permease C-terminal" evidence="8">
    <location>
        <begin position="300"/>
        <end position="363"/>
    </location>
</feature>
<dbReference type="eggNOG" id="COG0577">
    <property type="taxonomic scope" value="Bacteria"/>
</dbReference>
<evidence type="ECO:0000256" key="4">
    <source>
        <dbReference type="ARBA" id="ARBA00022989"/>
    </source>
</evidence>
<comment type="caution">
    <text evidence="10">The sequence shown here is derived from an EMBL/GenBank/DDBJ whole genome shotgun (WGS) entry which is preliminary data.</text>
</comment>
<dbReference type="EMBL" id="JOJP01000001">
    <property type="protein sequence ID" value="KEI72877.1"/>
    <property type="molecule type" value="Genomic_DNA"/>
</dbReference>
<reference evidence="10 11" key="1">
    <citation type="submission" date="2014-06" db="EMBL/GenBank/DDBJ databases">
        <title>Whole Genome Sequences of Three Symbiotic Endozoicomonas Bacteria.</title>
        <authorList>
            <person name="Neave M.J."/>
            <person name="Apprill A."/>
            <person name="Voolstra C.R."/>
        </authorList>
    </citation>
    <scope>NUCLEOTIDE SEQUENCE [LARGE SCALE GENOMIC DNA]</scope>
    <source>
        <strain evidence="10 11">DSM 22380</strain>
    </source>
</reference>
<feature type="domain" description="MacB-like periplasmic core" evidence="9">
    <location>
        <begin position="65"/>
        <end position="265"/>
    </location>
</feature>
<feature type="transmembrane region" description="Helical" evidence="7">
    <location>
        <begin position="294"/>
        <end position="318"/>
    </location>
</feature>
<dbReference type="InterPro" id="IPR025857">
    <property type="entry name" value="MacB_PCD"/>
</dbReference>
<evidence type="ECO:0000313" key="11">
    <source>
        <dbReference type="Proteomes" id="UP000027997"/>
    </source>
</evidence>
<evidence type="ECO:0000256" key="7">
    <source>
        <dbReference type="SAM" id="Phobius"/>
    </source>
</evidence>